<proteinExistence type="predicted"/>
<comment type="caution">
    <text evidence="1">The sequence shown here is derived from an EMBL/GenBank/DDBJ whole genome shotgun (WGS) entry which is preliminary data.</text>
</comment>
<accession>L1L2G4</accession>
<name>L1L2G4_9ACTN</name>
<reference evidence="1 2" key="1">
    <citation type="submission" date="2012-11" db="EMBL/GenBank/DDBJ databases">
        <authorList>
            <person name="Huguet-Tapia J.C."/>
            <person name="Durkin A.S."/>
            <person name="Pettis G.S."/>
            <person name="Badger J.H."/>
        </authorList>
    </citation>
    <scope>NUCLEOTIDE SEQUENCE [LARGE SCALE GENOMIC DNA]</scope>
    <source>
        <strain evidence="1 2">91-03</strain>
    </source>
</reference>
<protein>
    <submittedName>
        <fullName evidence="1">Uncharacterized protein</fullName>
    </submittedName>
</protein>
<evidence type="ECO:0000313" key="2">
    <source>
        <dbReference type="Proteomes" id="UP000010411"/>
    </source>
</evidence>
<dbReference type="Proteomes" id="UP000010411">
    <property type="component" value="Unassembled WGS sequence"/>
</dbReference>
<evidence type="ECO:0000313" key="1">
    <source>
        <dbReference type="EMBL" id="EKX66778.1"/>
    </source>
</evidence>
<organism evidence="1 2">
    <name type="scientific">Streptomyces ipomoeae 91-03</name>
    <dbReference type="NCBI Taxonomy" id="698759"/>
    <lineage>
        <taxon>Bacteria</taxon>
        <taxon>Bacillati</taxon>
        <taxon>Actinomycetota</taxon>
        <taxon>Actinomycetes</taxon>
        <taxon>Kitasatosporales</taxon>
        <taxon>Streptomycetaceae</taxon>
        <taxon>Streptomyces</taxon>
    </lineage>
</organism>
<gene>
    <name evidence="1" type="ORF">STRIP9103_05376</name>
</gene>
<sequence length="38" mass="4009">MAARMRFLRVIAISSASRGVPPSAFSAVEVTQDSRDAG</sequence>
<dbReference type="AlphaFoldDB" id="L1L2G4"/>
<dbReference type="EMBL" id="AEJC01000191">
    <property type="protein sequence ID" value="EKX66778.1"/>
    <property type="molecule type" value="Genomic_DNA"/>
</dbReference>
<keyword evidence="2" id="KW-1185">Reference proteome</keyword>